<dbReference type="InParanoid" id="A0A0L0HIK4"/>
<dbReference type="Pfam" id="PF00564">
    <property type="entry name" value="PB1"/>
    <property type="match status" value="1"/>
</dbReference>
<keyword evidence="4" id="KW-1185">Reference proteome</keyword>
<dbReference type="InterPro" id="IPR053793">
    <property type="entry name" value="PB1-like"/>
</dbReference>
<protein>
    <recommendedName>
        <fullName evidence="2">PB1 domain-containing protein</fullName>
    </recommendedName>
</protein>
<dbReference type="AlphaFoldDB" id="A0A0L0HIK4"/>
<proteinExistence type="predicted"/>
<feature type="domain" description="PB1" evidence="2">
    <location>
        <begin position="6"/>
        <end position="92"/>
    </location>
</feature>
<dbReference type="OrthoDB" id="2161197at2759"/>
<evidence type="ECO:0000313" key="4">
    <source>
        <dbReference type="Proteomes" id="UP000053201"/>
    </source>
</evidence>
<feature type="compositionally biased region" description="Polar residues" evidence="1">
    <location>
        <begin position="135"/>
        <end position="146"/>
    </location>
</feature>
<reference evidence="3 4" key="1">
    <citation type="submission" date="2009-08" db="EMBL/GenBank/DDBJ databases">
        <title>The Genome Sequence of Spizellomyces punctatus strain DAOM BR117.</title>
        <authorList>
            <consortium name="The Broad Institute Genome Sequencing Platform"/>
            <person name="Russ C."/>
            <person name="Cuomo C."/>
            <person name="Shea T."/>
            <person name="Young S.K."/>
            <person name="Zeng Q."/>
            <person name="Koehrsen M."/>
            <person name="Haas B."/>
            <person name="Borodovsky M."/>
            <person name="Guigo R."/>
            <person name="Alvarado L."/>
            <person name="Berlin A."/>
            <person name="Bochicchio J."/>
            <person name="Borenstein D."/>
            <person name="Chapman S."/>
            <person name="Chen Z."/>
            <person name="Engels R."/>
            <person name="Freedman E."/>
            <person name="Gellesch M."/>
            <person name="Goldberg J."/>
            <person name="Griggs A."/>
            <person name="Gujja S."/>
            <person name="Heiman D."/>
            <person name="Hepburn T."/>
            <person name="Howarth C."/>
            <person name="Jen D."/>
            <person name="Larson L."/>
            <person name="Lewis B."/>
            <person name="Mehta T."/>
            <person name="Park D."/>
            <person name="Pearson M."/>
            <person name="Roberts A."/>
            <person name="Saif S."/>
            <person name="Shenoy N."/>
            <person name="Sisk P."/>
            <person name="Stolte C."/>
            <person name="Sykes S."/>
            <person name="Thomson T."/>
            <person name="Walk T."/>
            <person name="White J."/>
            <person name="Yandava C."/>
            <person name="Burger G."/>
            <person name="Gray M.W."/>
            <person name="Holland P.W.H."/>
            <person name="King N."/>
            <person name="Lang F.B.F."/>
            <person name="Roger A.J."/>
            <person name="Ruiz-Trillo I."/>
            <person name="Lander E."/>
            <person name="Nusbaum C."/>
        </authorList>
    </citation>
    <scope>NUCLEOTIDE SEQUENCE [LARGE SCALE GENOMIC DNA]</scope>
    <source>
        <strain evidence="3 4">DAOM BR117</strain>
    </source>
</reference>
<sequence>MSTLSSVTVKAHLANHFRRFTLEAGDKGCYVLLVKTAKNAFSVPGNADIRVAYLDDEGDWITMSSDDELVDACKLFAGGEGSNVGTLRVRVELVTLPVEASSHSVDSVDQGGDQGKDQETVQTLDQTKEDVVDEPSTNQSSTTSETPQPVYPQPVPHPFFDTFHPDFTSSGNRSPGRSSRTEKSATYADTANMTVSDYVNEFHFYRLIIQTTISQSLRSLFNSPDPNMPNGLDAAVNEFQYRRIVIQTAVASALHNLFSETSGSQSQGASSSTSQASNTPLDSIRATVTPLLSSTATAAEALIDHLHRQSWILAQRIQEAVREQRENEGMKRKRDAVRNAAKTVLRSVGAFLVKVGESMVEDPFTGLEVRRECAADEESIGTGQEETANENVTEGMSADEKPVEESNEPELARNEATPQPTIHEESVETVIEEPRIIEDRILTSPIPFPPSIQSPTTPPSPSDLVPPTTQSPSDSTEVLTMYPLTTDESDDFILIDEHEEMDEEEADEHMRSSTLVYPIL</sequence>
<feature type="region of interest" description="Disordered" evidence="1">
    <location>
        <begin position="123"/>
        <end position="185"/>
    </location>
</feature>
<feature type="region of interest" description="Disordered" evidence="1">
    <location>
        <begin position="261"/>
        <end position="280"/>
    </location>
</feature>
<dbReference type="Proteomes" id="UP000053201">
    <property type="component" value="Unassembled WGS sequence"/>
</dbReference>
<evidence type="ECO:0000256" key="1">
    <source>
        <dbReference type="SAM" id="MobiDB-lite"/>
    </source>
</evidence>
<feature type="region of interest" description="Disordered" evidence="1">
    <location>
        <begin position="444"/>
        <end position="476"/>
    </location>
</feature>
<dbReference type="GeneID" id="27686628"/>
<dbReference type="EMBL" id="KQ257454">
    <property type="protein sequence ID" value="KND01271.1"/>
    <property type="molecule type" value="Genomic_DNA"/>
</dbReference>
<dbReference type="VEuPathDB" id="FungiDB:SPPG_03081"/>
<feature type="compositionally biased region" description="Polar residues" evidence="1">
    <location>
        <begin position="381"/>
        <end position="394"/>
    </location>
</feature>
<dbReference type="SUPFAM" id="SSF54277">
    <property type="entry name" value="CAD &amp; PB1 domains"/>
    <property type="match status" value="1"/>
</dbReference>
<dbReference type="SMART" id="SM00666">
    <property type="entry name" value="PB1"/>
    <property type="match status" value="1"/>
</dbReference>
<organism evidence="3 4">
    <name type="scientific">Spizellomyces punctatus (strain DAOM BR117)</name>
    <dbReference type="NCBI Taxonomy" id="645134"/>
    <lineage>
        <taxon>Eukaryota</taxon>
        <taxon>Fungi</taxon>
        <taxon>Fungi incertae sedis</taxon>
        <taxon>Chytridiomycota</taxon>
        <taxon>Chytridiomycota incertae sedis</taxon>
        <taxon>Chytridiomycetes</taxon>
        <taxon>Spizellomycetales</taxon>
        <taxon>Spizellomycetaceae</taxon>
        <taxon>Spizellomyces</taxon>
    </lineage>
</organism>
<feature type="region of interest" description="Disordered" evidence="1">
    <location>
        <begin position="375"/>
        <end position="423"/>
    </location>
</feature>
<dbReference type="PROSITE" id="PS51745">
    <property type="entry name" value="PB1"/>
    <property type="match status" value="1"/>
</dbReference>
<dbReference type="CDD" id="cd05992">
    <property type="entry name" value="PB1"/>
    <property type="match status" value="1"/>
</dbReference>
<dbReference type="RefSeq" id="XP_016609310.1">
    <property type="nucleotide sequence ID" value="XM_016751369.1"/>
</dbReference>
<gene>
    <name evidence="3" type="ORF">SPPG_03081</name>
</gene>
<feature type="compositionally biased region" description="Pro residues" evidence="1">
    <location>
        <begin position="446"/>
        <end position="461"/>
    </location>
</feature>
<evidence type="ECO:0000259" key="2">
    <source>
        <dbReference type="PROSITE" id="PS51745"/>
    </source>
</evidence>
<name>A0A0L0HIK4_SPIPD</name>
<accession>A0A0L0HIK4</accession>
<dbReference type="InterPro" id="IPR000270">
    <property type="entry name" value="PB1_dom"/>
</dbReference>
<feature type="compositionally biased region" description="Low complexity" evidence="1">
    <location>
        <begin position="261"/>
        <end position="277"/>
    </location>
</feature>
<feature type="compositionally biased region" description="Low complexity" evidence="1">
    <location>
        <begin position="158"/>
        <end position="178"/>
    </location>
</feature>
<dbReference type="Gene3D" id="3.10.20.90">
    <property type="entry name" value="Phosphatidylinositol 3-kinase Catalytic Subunit, Chain A, domain 1"/>
    <property type="match status" value="1"/>
</dbReference>
<evidence type="ECO:0000313" key="3">
    <source>
        <dbReference type="EMBL" id="KND01271.1"/>
    </source>
</evidence>